<feature type="site" description="Transition state stabilizer" evidence="2">
    <location>
        <position position="149"/>
    </location>
</feature>
<dbReference type="InterPro" id="IPR042529">
    <property type="entry name" value="IF_2B-like_C"/>
</dbReference>
<feature type="binding site" evidence="2">
    <location>
        <position position="188"/>
    </location>
    <ligand>
        <name>substrate</name>
    </ligand>
</feature>
<sequence>MLKFKTIEYDSKKNEIVILDQTRLPEKEVYLRLKNIKDVYNAIKTLKVRGAPLIGVTAGYGLVLSAYKNSYKKVIQDAEYLKSARPTAVNLFWAIERMKKCIEKNKKDIYANLLKEAEAIEKEDKESCKKIGFFGAKIIGNFSKIMVHCNAGALATSGIGTALGILYTAKEMGKKFTVYSCETRPLLQGARLTTWELTKNGIETYAICDNMAATYMPEMDLVLVGADRIAQNGDTANKIGTRGLAIIAKYYGVPFYVAAPISTFDFGIKSGSKIPIEFRCADEIYYFNNRCIVSKKAMVCNPAFDVTPAELLTGIVTETGIVRQPLSENIRLLKRKIKN</sequence>
<dbReference type="PANTHER" id="PTHR43475:SF1">
    <property type="entry name" value="METHYLTHIORIBOSE-1-PHOSPHATE ISOMERASE"/>
    <property type="match status" value="1"/>
</dbReference>
<dbReference type="GO" id="GO:0019509">
    <property type="term" value="P:L-methionine salvage from methylthioadenosine"/>
    <property type="evidence" value="ECO:0007669"/>
    <property type="project" value="UniProtKB-UniRule"/>
</dbReference>
<dbReference type="NCBIfam" id="NF004326">
    <property type="entry name" value="PRK05720.1"/>
    <property type="match status" value="1"/>
</dbReference>
<dbReference type="GO" id="GO:0046523">
    <property type="term" value="F:S-methyl-5-thioribose-1-phosphate isomerase activity"/>
    <property type="evidence" value="ECO:0007669"/>
    <property type="project" value="UniProtKB-UniRule"/>
</dbReference>
<feature type="binding site" evidence="2">
    <location>
        <position position="85"/>
    </location>
    <ligand>
        <name>substrate</name>
    </ligand>
</feature>
<dbReference type="AlphaFoldDB" id="A0A7C6EK45"/>
<dbReference type="InterPro" id="IPR000649">
    <property type="entry name" value="IF-2B-related"/>
</dbReference>
<dbReference type="InterPro" id="IPR027363">
    <property type="entry name" value="M1Pi_N"/>
</dbReference>
<feature type="active site" description="Proton donor" evidence="2">
    <location>
        <position position="227"/>
    </location>
</feature>
<feature type="binding site" evidence="2">
    <location>
        <begin position="237"/>
        <end position="238"/>
    </location>
    <ligand>
        <name>substrate</name>
    </ligand>
</feature>
<dbReference type="FunFam" id="3.40.50.10470:FF:000006">
    <property type="entry name" value="Methylthioribose-1-phosphate isomerase"/>
    <property type="match status" value="1"/>
</dbReference>
<dbReference type="InterPro" id="IPR005251">
    <property type="entry name" value="IF-M1Pi"/>
</dbReference>
<dbReference type="InterPro" id="IPR037171">
    <property type="entry name" value="NagB/RpiA_transferase-like"/>
</dbReference>
<comment type="similarity">
    <text evidence="2">Belongs to the EIF-2B alpha/beta/delta subunits family. MtnA subfamily.</text>
</comment>
<dbReference type="InterPro" id="IPR011559">
    <property type="entry name" value="Initiation_fac_2B_a/b/d"/>
</dbReference>
<keyword evidence="2" id="KW-0486">Methionine biosynthesis</keyword>
<keyword evidence="1 2" id="KW-0413">Isomerase</keyword>
<evidence type="ECO:0000256" key="1">
    <source>
        <dbReference type="ARBA" id="ARBA00023235"/>
    </source>
</evidence>
<dbReference type="EC" id="5.3.1.23" evidence="2"/>
<comment type="catalytic activity">
    <reaction evidence="2">
        <text>5-(methylsulfanyl)-alpha-D-ribose 1-phosphate = 5-(methylsulfanyl)-D-ribulose 1-phosphate</text>
        <dbReference type="Rhea" id="RHEA:19989"/>
        <dbReference type="ChEBI" id="CHEBI:58533"/>
        <dbReference type="ChEBI" id="CHEBI:58548"/>
        <dbReference type="EC" id="5.3.1.23"/>
    </reaction>
</comment>
<gene>
    <name evidence="2 3" type="primary">mtnA</name>
    <name evidence="3" type="ORF">ENV70_04020</name>
</gene>
<dbReference type="FunFam" id="1.20.120.420:FF:000003">
    <property type="entry name" value="Methylthioribose-1-phosphate isomerase"/>
    <property type="match status" value="1"/>
</dbReference>
<comment type="pathway">
    <text evidence="2">Amino-acid biosynthesis; L-methionine biosynthesis via salvage pathway; L-methionine from S-methyl-5-thio-alpha-D-ribose 1-phosphate: step 1/6.</text>
</comment>
<accession>A0A7C6EK45</accession>
<evidence type="ECO:0000256" key="2">
    <source>
        <dbReference type="HAMAP-Rule" id="MF_01678"/>
    </source>
</evidence>
<dbReference type="Gene3D" id="3.40.50.10470">
    <property type="entry name" value="Translation initiation factor eif-2b, domain 2"/>
    <property type="match status" value="1"/>
</dbReference>
<dbReference type="UniPathway" id="UPA00904">
    <property type="reaction ID" value="UER00874"/>
</dbReference>
<dbReference type="EMBL" id="DTHJ01000085">
    <property type="protein sequence ID" value="HHS62768.1"/>
    <property type="molecule type" value="Genomic_DNA"/>
</dbReference>
<dbReference type="SUPFAM" id="SSF100950">
    <property type="entry name" value="NagB/RpiA/CoA transferase-like"/>
    <property type="match status" value="1"/>
</dbReference>
<name>A0A7C6EK45_UNCW3</name>
<evidence type="ECO:0000313" key="3">
    <source>
        <dbReference type="EMBL" id="HHS62768.1"/>
    </source>
</evidence>
<dbReference type="PANTHER" id="PTHR43475">
    <property type="entry name" value="METHYLTHIORIBOSE-1-PHOSPHATE ISOMERASE"/>
    <property type="match status" value="1"/>
</dbReference>
<protein>
    <recommendedName>
        <fullName evidence="2">Methylthioribose-1-phosphate isomerase</fullName>
        <shortName evidence="2">M1Pi</shortName>
        <shortName evidence="2">MTR-1-P isomerase</shortName>
        <ecNumber evidence="2">5.3.1.23</ecNumber>
    </recommendedName>
    <alternativeName>
        <fullName evidence="2">S-methyl-5-thioribose-1-phosphate isomerase</fullName>
    </alternativeName>
</protein>
<feature type="binding site" evidence="2">
    <location>
        <begin position="49"/>
        <end position="51"/>
    </location>
    <ligand>
        <name>substrate</name>
    </ligand>
</feature>
<dbReference type="Pfam" id="PF01008">
    <property type="entry name" value="IF-2B"/>
    <property type="match status" value="1"/>
</dbReference>
<dbReference type="NCBIfam" id="TIGR00524">
    <property type="entry name" value="eIF-2B_rel"/>
    <property type="match status" value="1"/>
</dbReference>
<keyword evidence="2" id="KW-0028">Amino-acid biosynthesis</keyword>
<comment type="caution">
    <text evidence="3">The sequence shown here is derived from an EMBL/GenBank/DDBJ whole genome shotgun (WGS) entry which is preliminary data.</text>
</comment>
<dbReference type="HAMAP" id="MF_01678">
    <property type="entry name" value="Salvage_MtnA"/>
    <property type="match status" value="1"/>
</dbReference>
<reference evidence="3" key="1">
    <citation type="journal article" date="2020" name="mSystems">
        <title>Genome- and Community-Level Interaction Insights into Carbon Utilization and Element Cycling Functions of Hydrothermarchaeota in Hydrothermal Sediment.</title>
        <authorList>
            <person name="Zhou Z."/>
            <person name="Liu Y."/>
            <person name="Xu W."/>
            <person name="Pan J."/>
            <person name="Luo Z.H."/>
            <person name="Li M."/>
        </authorList>
    </citation>
    <scope>NUCLEOTIDE SEQUENCE [LARGE SCALE GENOMIC DNA]</scope>
    <source>
        <strain evidence="3">SpSt-783</strain>
    </source>
</reference>
<dbReference type="Gene3D" id="1.20.120.420">
    <property type="entry name" value="translation initiation factor eif-2b, domain 1"/>
    <property type="match status" value="1"/>
</dbReference>
<proteinExistence type="inferred from homology"/>
<dbReference type="NCBIfam" id="TIGR00512">
    <property type="entry name" value="salvage_mtnA"/>
    <property type="match status" value="1"/>
</dbReference>
<comment type="function">
    <text evidence="2">Catalyzes the interconversion of methylthioribose-1-phosphate (MTR-1-P) into methylthioribulose-1-phosphate (MTRu-1-P).</text>
</comment>
<organism evidence="3">
    <name type="scientific">candidate division WOR-3 bacterium</name>
    <dbReference type="NCBI Taxonomy" id="2052148"/>
    <lineage>
        <taxon>Bacteria</taxon>
        <taxon>Bacteria division WOR-3</taxon>
    </lineage>
</organism>